<dbReference type="RefSeq" id="WP_379057321.1">
    <property type="nucleotide sequence ID" value="NZ_JBHTKB010000002.1"/>
</dbReference>
<protein>
    <submittedName>
        <fullName evidence="5">ProQ/FinO family protein</fullName>
    </submittedName>
</protein>
<reference evidence="6" key="1">
    <citation type="journal article" date="2019" name="Int. J. Syst. Evol. Microbiol.">
        <title>The Global Catalogue of Microorganisms (GCM) 10K type strain sequencing project: providing services to taxonomists for standard genome sequencing and annotation.</title>
        <authorList>
            <consortium name="The Broad Institute Genomics Platform"/>
            <consortium name="The Broad Institute Genome Sequencing Center for Infectious Disease"/>
            <person name="Wu L."/>
            <person name="Ma J."/>
        </authorList>
    </citation>
    <scope>NUCLEOTIDE SEQUENCE [LARGE SCALE GENOMIC DNA]</scope>
    <source>
        <strain evidence="6">CCUG 58412</strain>
    </source>
</reference>
<evidence type="ECO:0000256" key="2">
    <source>
        <dbReference type="ARBA" id="ARBA00022884"/>
    </source>
</evidence>
<dbReference type="SMART" id="SM00945">
    <property type="entry name" value="ProQ"/>
    <property type="match status" value="1"/>
</dbReference>
<dbReference type="EMBL" id="JBHTKB010000002">
    <property type="protein sequence ID" value="MFD0913860.1"/>
    <property type="molecule type" value="Genomic_DNA"/>
</dbReference>
<keyword evidence="6" id="KW-1185">Reference proteome</keyword>
<gene>
    <name evidence="5" type="ORF">ACFQ1Z_09910</name>
</gene>
<keyword evidence="2" id="KW-0694">RNA-binding</keyword>
<evidence type="ECO:0000313" key="6">
    <source>
        <dbReference type="Proteomes" id="UP001597128"/>
    </source>
</evidence>
<dbReference type="Gene3D" id="1.10.1710.10">
    <property type="entry name" value="ProQ/FinO domain"/>
    <property type="match status" value="1"/>
</dbReference>
<dbReference type="InterPro" id="IPR036442">
    <property type="entry name" value="ProQ/FinO_sf"/>
</dbReference>
<evidence type="ECO:0000259" key="4">
    <source>
        <dbReference type="SMART" id="SM00945"/>
    </source>
</evidence>
<dbReference type="InterPro" id="IPR016103">
    <property type="entry name" value="ProQ/FinO"/>
</dbReference>
<accession>A0ABW3F994</accession>
<dbReference type="InterPro" id="IPR023529">
    <property type="entry name" value="ProQ"/>
</dbReference>
<evidence type="ECO:0000256" key="1">
    <source>
        <dbReference type="ARBA" id="ARBA00022490"/>
    </source>
</evidence>
<evidence type="ECO:0000256" key="3">
    <source>
        <dbReference type="ARBA" id="ARBA00023186"/>
    </source>
</evidence>
<sequence>MGFEQLEQLKQSLAKEARATALKAIKTSINVDPVLKDIARLQKLFPIAFPKSPLPKVPLKVGTLDDLVVISKEIGFSADRLKTALHTWCSTRRYWTSVKVGTPRIDLDGKPAGEVQSQEAAHANALYKKSINKD</sequence>
<dbReference type="Pfam" id="PF04352">
    <property type="entry name" value="ProQ"/>
    <property type="match status" value="1"/>
</dbReference>
<dbReference type="PANTHER" id="PTHR38106:SF1">
    <property type="entry name" value="RNA CHAPERONE PROQ"/>
    <property type="match status" value="1"/>
</dbReference>
<dbReference type="Proteomes" id="UP001597128">
    <property type="component" value="Unassembled WGS sequence"/>
</dbReference>
<proteinExistence type="predicted"/>
<evidence type="ECO:0000313" key="5">
    <source>
        <dbReference type="EMBL" id="MFD0913860.1"/>
    </source>
</evidence>
<keyword evidence="1" id="KW-0963">Cytoplasm</keyword>
<dbReference type="SUPFAM" id="SSF48657">
    <property type="entry name" value="FinO-like"/>
    <property type="match status" value="1"/>
</dbReference>
<name>A0ABW3F994_9PROT</name>
<comment type="caution">
    <text evidence="5">The sequence shown here is derived from an EMBL/GenBank/DDBJ whole genome shotgun (WGS) entry which is preliminary data.</text>
</comment>
<organism evidence="5 6">
    <name type="scientific">Methylophilus luteus</name>
    <dbReference type="NCBI Taxonomy" id="640108"/>
    <lineage>
        <taxon>Bacteria</taxon>
        <taxon>Pseudomonadati</taxon>
        <taxon>Pseudomonadota</taxon>
        <taxon>Betaproteobacteria</taxon>
        <taxon>Nitrosomonadales</taxon>
        <taxon>Methylophilaceae</taxon>
        <taxon>Methylophilus</taxon>
    </lineage>
</organism>
<keyword evidence="3" id="KW-0143">Chaperone</keyword>
<feature type="domain" description="ProQ/FinO" evidence="4">
    <location>
        <begin position="29"/>
        <end position="134"/>
    </location>
</feature>
<dbReference type="PANTHER" id="PTHR38106">
    <property type="entry name" value="RNA CHAPERONE PROQ"/>
    <property type="match status" value="1"/>
</dbReference>